<evidence type="ECO:0000256" key="1">
    <source>
        <dbReference type="RuleBase" id="RU361118"/>
    </source>
</evidence>
<comment type="function">
    <text evidence="1">Catalyzes the interconversion of mannose-6-phosphate to mannose-1-phosphate, the precursor for the synthesis of GDP-mannose. GDP-mannose is an essential sugar nucleotide for the synthesis of D-mannose-containing cell wall polysaccharides (galactomannans and glucomannans), glycolipids, glycoproteins and the antioxidant L-ascorbate.</text>
</comment>
<dbReference type="Proteomes" id="UP000243459">
    <property type="component" value="Chromosome 6"/>
</dbReference>
<dbReference type="GO" id="GO:0009298">
    <property type="term" value="P:GDP-mannose biosynthetic process"/>
    <property type="evidence" value="ECO:0007669"/>
    <property type="project" value="InterPro"/>
</dbReference>
<comment type="pathway">
    <text evidence="1">Nucleotide-sugar biosynthesis; GDP-alpha-D-mannose biosynthesis; alpha-D-mannose 1-phosphate from D-fructose 6-phosphate: step 2/2.</text>
</comment>
<sequence>MVGRTPGLIALFDVGETLTVPRNLRKVSIISLFSKSWGYIIVITDYDYVFAENGLVAYKNGELIGKQ</sequence>
<dbReference type="PANTHER" id="PTHR10466:SF0">
    <property type="entry name" value="PHOSPHOMANNOMUTASE"/>
    <property type="match status" value="1"/>
</dbReference>
<gene>
    <name evidence="2" type="ORF">A4U43_C06F12670</name>
</gene>
<comment type="subunit">
    <text evidence="1">Homodimer.</text>
</comment>
<accession>A0A5P1EPX4</accession>
<proteinExistence type="inferred from homology"/>
<comment type="subcellular location">
    <subcellularLocation>
        <location evidence="1">Cytoplasm</location>
    </subcellularLocation>
</comment>
<dbReference type="PANTHER" id="PTHR10466">
    <property type="entry name" value="PHOSPHOMANNOMUTASE"/>
    <property type="match status" value="1"/>
</dbReference>
<dbReference type="Pfam" id="PF03332">
    <property type="entry name" value="PMM"/>
    <property type="match status" value="1"/>
</dbReference>
<keyword evidence="3" id="KW-1185">Reference proteome</keyword>
<comment type="similarity">
    <text evidence="1">Belongs to the eukaryotic PMM family.</text>
</comment>
<dbReference type="GO" id="GO:0005829">
    <property type="term" value="C:cytosol"/>
    <property type="evidence" value="ECO:0007669"/>
    <property type="project" value="TreeGrafter"/>
</dbReference>
<evidence type="ECO:0000313" key="2">
    <source>
        <dbReference type="EMBL" id="ONK66849.1"/>
    </source>
</evidence>
<keyword evidence="1" id="KW-0963">Cytoplasm</keyword>
<comment type="catalytic activity">
    <reaction evidence="1">
        <text>alpha-D-mannose 1-phosphate = D-mannose 6-phosphate</text>
        <dbReference type="Rhea" id="RHEA:11140"/>
        <dbReference type="ChEBI" id="CHEBI:58409"/>
        <dbReference type="ChEBI" id="CHEBI:58735"/>
        <dbReference type="EC" id="5.4.2.8"/>
    </reaction>
</comment>
<organism evidence="2 3">
    <name type="scientific">Asparagus officinalis</name>
    <name type="common">Garden asparagus</name>
    <dbReference type="NCBI Taxonomy" id="4686"/>
    <lineage>
        <taxon>Eukaryota</taxon>
        <taxon>Viridiplantae</taxon>
        <taxon>Streptophyta</taxon>
        <taxon>Embryophyta</taxon>
        <taxon>Tracheophyta</taxon>
        <taxon>Spermatophyta</taxon>
        <taxon>Magnoliopsida</taxon>
        <taxon>Liliopsida</taxon>
        <taxon>Asparagales</taxon>
        <taxon>Asparagaceae</taxon>
        <taxon>Asparagoideae</taxon>
        <taxon>Asparagus</taxon>
    </lineage>
</organism>
<dbReference type="Gene3D" id="3.40.50.1000">
    <property type="entry name" value="HAD superfamily/HAD-like"/>
    <property type="match status" value="1"/>
</dbReference>
<dbReference type="EC" id="5.4.2.8" evidence="1"/>
<dbReference type="InterPro" id="IPR023214">
    <property type="entry name" value="HAD_sf"/>
</dbReference>
<dbReference type="AlphaFoldDB" id="A0A5P1EPX4"/>
<dbReference type="InterPro" id="IPR005002">
    <property type="entry name" value="PMM"/>
</dbReference>
<dbReference type="GO" id="GO:0004615">
    <property type="term" value="F:phosphomannomutase activity"/>
    <property type="evidence" value="ECO:0007669"/>
    <property type="project" value="UniProtKB-EC"/>
</dbReference>
<dbReference type="Gramene" id="ONK66849">
    <property type="protein sequence ID" value="ONK66849"/>
    <property type="gene ID" value="A4U43_C06F12670"/>
</dbReference>
<feature type="non-terminal residue" evidence="2">
    <location>
        <position position="67"/>
    </location>
</feature>
<dbReference type="GO" id="GO:0006487">
    <property type="term" value="P:protein N-linked glycosylation"/>
    <property type="evidence" value="ECO:0007669"/>
    <property type="project" value="TreeGrafter"/>
</dbReference>
<keyword evidence="1" id="KW-0413">Isomerase</keyword>
<evidence type="ECO:0000313" key="3">
    <source>
        <dbReference type="Proteomes" id="UP000243459"/>
    </source>
</evidence>
<protein>
    <recommendedName>
        <fullName evidence="1">Phosphomannomutase</fullName>
        <ecNumber evidence="1">5.4.2.8</ecNumber>
    </recommendedName>
</protein>
<reference evidence="3" key="1">
    <citation type="journal article" date="2017" name="Nat. Commun.">
        <title>The asparagus genome sheds light on the origin and evolution of a young Y chromosome.</title>
        <authorList>
            <person name="Harkess A."/>
            <person name="Zhou J."/>
            <person name="Xu C."/>
            <person name="Bowers J.E."/>
            <person name="Van der Hulst R."/>
            <person name="Ayyampalayam S."/>
            <person name="Mercati F."/>
            <person name="Riccardi P."/>
            <person name="McKain M.R."/>
            <person name="Kakrana A."/>
            <person name="Tang H."/>
            <person name="Ray J."/>
            <person name="Groenendijk J."/>
            <person name="Arikit S."/>
            <person name="Mathioni S.M."/>
            <person name="Nakano M."/>
            <person name="Shan H."/>
            <person name="Telgmann-Rauber A."/>
            <person name="Kanno A."/>
            <person name="Yue Z."/>
            <person name="Chen H."/>
            <person name="Li W."/>
            <person name="Chen Y."/>
            <person name="Xu X."/>
            <person name="Zhang Y."/>
            <person name="Luo S."/>
            <person name="Chen H."/>
            <person name="Gao J."/>
            <person name="Mao Z."/>
            <person name="Pires J.C."/>
            <person name="Luo M."/>
            <person name="Kudrna D."/>
            <person name="Wing R.A."/>
            <person name="Meyers B.C."/>
            <person name="Yi K."/>
            <person name="Kong H."/>
            <person name="Lavrijsen P."/>
            <person name="Sunseri F."/>
            <person name="Falavigna A."/>
            <person name="Ye Y."/>
            <person name="Leebens-Mack J.H."/>
            <person name="Chen G."/>
        </authorList>
    </citation>
    <scope>NUCLEOTIDE SEQUENCE [LARGE SCALE GENOMIC DNA]</scope>
    <source>
        <strain evidence="3">cv. DH0086</strain>
    </source>
</reference>
<dbReference type="EMBL" id="CM007386">
    <property type="protein sequence ID" value="ONK66849.1"/>
    <property type="molecule type" value="Genomic_DNA"/>
</dbReference>
<dbReference type="GO" id="GO:0006013">
    <property type="term" value="P:mannose metabolic process"/>
    <property type="evidence" value="ECO:0007669"/>
    <property type="project" value="TreeGrafter"/>
</dbReference>
<name>A0A5P1EPX4_ASPOF</name>